<name>A0A937FIU4_9CLOT</name>
<dbReference type="CDD" id="cd07067">
    <property type="entry name" value="HP_PGM_like"/>
    <property type="match status" value="1"/>
</dbReference>
<protein>
    <submittedName>
        <fullName evidence="1">Histidine phosphatase family protein</fullName>
    </submittedName>
</protein>
<proteinExistence type="predicted"/>
<reference evidence="1" key="1">
    <citation type="submission" date="2021-01" db="EMBL/GenBank/DDBJ databases">
        <title>Genome public.</title>
        <authorList>
            <person name="Liu C."/>
            <person name="Sun Q."/>
        </authorList>
    </citation>
    <scope>NUCLEOTIDE SEQUENCE</scope>
    <source>
        <strain evidence="1">YIM B02565</strain>
    </source>
</reference>
<evidence type="ECO:0000313" key="1">
    <source>
        <dbReference type="EMBL" id="MBL4932256.1"/>
    </source>
</evidence>
<dbReference type="Proteomes" id="UP000623681">
    <property type="component" value="Unassembled WGS sequence"/>
</dbReference>
<dbReference type="GO" id="GO:0016791">
    <property type="term" value="F:phosphatase activity"/>
    <property type="evidence" value="ECO:0007669"/>
    <property type="project" value="TreeGrafter"/>
</dbReference>
<dbReference type="EMBL" id="JAESWA010000022">
    <property type="protein sequence ID" value="MBL4932256.1"/>
    <property type="molecule type" value="Genomic_DNA"/>
</dbReference>
<dbReference type="InterPro" id="IPR029033">
    <property type="entry name" value="His_PPase_superfam"/>
</dbReference>
<dbReference type="SUPFAM" id="SSF53254">
    <property type="entry name" value="Phosphoglycerate mutase-like"/>
    <property type="match status" value="1"/>
</dbReference>
<organism evidence="1 2">
    <name type="scientific">Clostridium paridis</name>
    <dbReference type="NCBI Taxonomy" id="2803863"/>
    <lineage>
        <taxon>Bacteria</taxon>
        <taxon>Bacillati</taxon>
        <taxon>Bacillota</taxon>
        <taxon>Clostridia</taxon>
        <taxon>Eubacteriales</taxon>
        <taxon>Clostridiaceae</taxon>
        <taxon>Clostridium</taxon>
    </lineage>
</organism>
<dbReference type="SMART" id="SM00855">
    <property type="entry name" value="PGAM"/>
    <property type="match status" value="1"/>
</dbReference>
<accession>A0A937FIU4</accession>
<dbReference type="Pfam" id="PF00300">
    <property type="entry name" value="His_Phos_1"/>
    <property type="match status" value="1"/>
</dbReference>
<dbReference type="InterPro" id="IPR013078">
    <property type="entry name" value="His_Pase_superF_clade-1"/>
</dbReference>
<dbReference type="InterPro" id="IPR050275">
    <property type="entry name" value="PGM_Phosphatase"/>
</dbReference>
<dbReference type="GO" id="GO:0005737">
    <property type="term" value="C:cytoplasm"/>
    <property type="evidence" value="ECO:0007669"/>
    <property type="project" value="TreeGrafter"/>
</dbReference>
<gene>
    <name evidence="1" type="ORF">JK634_10595</name>
</gene>
<dbReference type="AlphaFoldDB" id="A0A937FIU4"/>
<dbReference type="RefSeq" id="WP_202767623.1">
    <property type="nucleotide sequence ID" value="NZ_JAESWA010000022.1"/>
</dbReference>
<comment type="caution">
    <text evidence="1">The sequence shown here is derived from an EMBL/GenBank/DDBJ whole genome shotgun (WGS) entry which is preliminary data.</text>
</comment>
<keyword evidence="2" id="KW-1185">Reference proteome</keyword>
<evidence type="ECO:0000313" key="2">
    <source>
        <dbReference type="Proteomes" id="UP000623681"/>
    </source>
</evidence>
<dbReference type="PANTHER" id="PTHR48100:SF59">
    <property type="entry name" value="ADENOSYLCOBALAMIN_ALPHA-RIBAZOLE PHOSPHATASE"/>
    <property type="match status" value="1"/>
</dbReference>
<dbReference type="Gene3D" id="3.40.50.1240">
    <property type="entry name" value="Phosphoglycerate mutase-like"/>
    <property type="match status" value="1"/>
</dbReference>
<sequence length="193" mass="22757">MTSIYFIRHAQPDHDWDEDRTRPLSDEGVNDSKRVTEFFREMEIDYYISSPYKRSIDTIKESADGHGISIILDERLRERESGLSGNNMEMFKKRWDNLDFHEECGESLKMVQERNIKAIFEIINNYKDANIVIGTHGTALSTILNYFEPAYCCDDFLRIIDFMPYIIRLDFDGVKYIGKEELLIVKKEFEGKK</sequence>
<dbReference type="PANTHER" id="PTHR48100">
    <property type="entry name" value="BROAD-SPECIFICITY PHOSPHATASE YOR283W-RELATED"/>
    <property type="match status" value="1"/>
</dbReference>